<evidence type="ECO:0000256" key="1">
    <source>
        <dbReference type="ARBA" id="ARBA00023015"/>
    </source>
</evidence>
<evidence type="ECO:0000256" key="3">
    <source>
        <dbReference type="ARBA" id="ARBA00023163"/>
    </source>
</evidence>
<dbReference type="EMBL" id="VMTP01000060">
    <property type="protein sequence ID" value="TVT81198.1"/>
    <property type="molecule type" value="Genomic_DNA"/>
</dbReference>
<keyword evidence="3" id="KW-0804">Transcription</keyword>
<organism evidence="5 6">
    <name type="scientific">Acinetobacter colistiniresistens</name>
    <dbReference type="NCBI Taxonomy" id="280145"/>
    <lineage>
        <taxon>Bacteria</taxon>
        <taxon>Pseudomonadati</taxon>
        <taxon>Pseudomonadota</taxon>
        <taxon>Gammaproteobacteria</taxon>
        <taxon>Moraxellales</taxon>
        <taxon>Moraxellaceae</taxon>
        <taxon>Acinetobacter</taxon>
    </lineage>
</organism>
<dbReference type="InterPro" id="IPR014710">
    <property type="entry name" value="RmlC-like_jellyroll"/>
</dbReference>
<dbReference type="Pfam" id="PF13545">
    <property type="entry name" value="HTH_Crp_2"/>
    <property type="match status" value="1"/>
</dbReference>
<dbReference type="SUPFAM" id="SSF51206">
    <property type="entry name" value="cAMP-binding domain-like"/>
    <property type="match status" value="1"/>
</dbReference>
<evidence type="ECO:0000313" key="6">
    <source>
        <dbReference type="Proteomes" id="UP000316981"/>
    </source>
</evidence>
<dbReference type="GO" id="GO:0005829">
    <property type="term" value="C:cytosol"/>
    <property type="evidence" value="ECO:0007669"/>
    <property type="project" value="TreeGrafter"/>
</dbReference>
<reference evidence="5 6" key="1">
    <citation type="submission" date="2019-07" db="EMBL/GenBank/DDBJ databases">
        <title>Draft Genome Sequence of the first blaOXA-58-Harboring Acinetobacter colistiniresistens clinical isolate from Brazil.</title>
        <authorList>
            <person name="Favaro L.S."/>
            <person name="Paula-Petroli S.B."/>
            <person name="Moura C.F."/>
            <person name="Tognim M.C.B."/>
            <person name="Venancio E.J."/>
            <person name="Yamada-Ogatta S.F."/>
            <person name="Carrara-Marroni F.E."/>
        </authorList>
    </citation>
    <scope>NUCLEOTIDE SEQUENCE [LARGE SCALE GENOMIC DNA]</scope>
    <source>
        <strain evidence="5 6">DL</strain>
    </source>
</reference>
<evidence type="ECO:0000313" key="5">
    <source>
        <dbReference type="EMBL" id="TVT81198.1"/>
    </source>
</evidence>
<dbReference type="Gene3D" id="1.10.10.10">
    <property type="entry name" value="Winged helix-like DNA-binding domain superfamily/Winged helix DNA-binding domain"/>
    <property type="match status" value="1"/>
</dbReference>
<accession>A0A558F6U9</accession>
<protein>
    <submittedName>
        <fullName evidence="5">Crp/Fnr family transcriptional regulator</fullName>
    </submittedName>
</protein>
<dbReference type="InterPro" id="IPR036390">
    <property type="entry name" value="WH_DNA-bd_sf"/>
</dbReference>
<dbReference type="PANTHER" id="PTHR24567">
    <property type="entry name" value="CRP FAMILY TRANSCRIPTIONAL REGULATORY PROTEIN"/>
    <property type="match status" value="1"/>
</dbReference>
<keyword evidence="2" id="KW-0238">DNA-binding</keyword>
<dbReference type="InterPro" id="IPR018490">
    <property type="entry name" value="cNMP-bd_dom_sf"/>
</dbReference>
<comment type="caution">
    <text evidence="5">The sequence shown here is derived from an EMBL/GenBank/DDBJ whole genome shotgun (WGS) entry which is preliminary data.</text>
</comment>
<evidence type="ECO:0000256" key="2">
    <source>
        <dbReference type="ARBA" id="ARBA00023125"/>
    </source>
</evidence>
<evidence type="ECO:0000259" key="4">
    <source>
        <dbReference type="PROSITE" id="PS51063"/>
    </source>
</evidence>
<keyword evidence="1" id="KW-0805">Transcription regulation</keyword>
<dbReference type="PROSITE" id="PS51063">
    <property type="entry name" value="HTH_CRP_2"/>
    <property type="match status" value="1"/>
</dbReference>
<dbReference type="GO" id="GO:0003677">
    <property type="term" value="F:DNA binding"/>
    <property type="evidence" value="ECO:0007669"/>
    <property type="project" value="UniProtKB-KW"/>
</dbReference>
<feature type="domain" description="HTH crp-type" evidence="4">
    <location>
        <begin position="157"/>
        <end position="226"/>
    </location>
</feature>
<dbReference type="InterPro" id="IPR036388">
    <property type="entry name" value="WH-like_DNA-bd_sf"/>
</dbReference>
<dbReference type="PANTHER" id="PTHR24567:SF28">
    <property type="entry name" value="LISTERIOLYSIN REGULATORY PROTEIN"/>
    <property type="match status" value="1"/>
</dbReference>
<dbReference type="InterPro" id="IPR012318">
    <property type="entry name" value="HTH_CRP"/>
</dbReference>
<name>A0A558F6U9_9GAMM</name>
<proteinExistence type="predicted"/>
<sequence>MRHKKYEFEEIILDPLNVLQSDDVFSLLPLDRINQLTQAARVEDYRTPILLESRGTFAEYLWFVVAGSVDLTLYSKEGGIARLPITQGHWATWAAVFGSKPLEFDFWSAKSTTLIAFPKAEVITAVHDQPKVMLKILEQVSENATLLNTWILTATILTAEQRLAHLLLILSSRQHTSVTKGLKVTREHLGMVGLGTRQRVSRLLGKLVQQGVIMIENGQIVISSRERLEKLALI</sequence>
<dbReference type="InterPro" id="IPR050397">
    <property type="entry name" value="Env_Response_Regulators"/>
</dbReference>
<gene>
    <name evidence="5" type="ORF">FPV60_11055</name>
</gene>
<dbReference type="SUPFAM" id="SSF46785">
    <property type="entry name" value="Winged helix' DNA-binding domain"/>
    <property type="match status" value="1"/>
</dbReference>
<dbReference type="GO" id="GO:0003700">
    <property type="term" value="F:DNA-binding transcription factor activity"/>
    <property type="evidence" value="ECO:0007669"/>
    <property type="project" value="TreeGrafter"/>
</dbReference>
<dbReference type="Gene3D" id="2.60.120.10">
    <property type="entry name" value="Jelly Rolls"/>
    <property type="match status" value="1"/>
</dbReference>
<dbReference type="Proteomes" id="UP000316981">
    <property type="component" value="Unassembled WGS sequence"/>
</dbReference>
<dbReference type="AlphaFoldDB" id="A0A558F6U9"/>